<dbReference type="InParanoid" id="A0BFS6"/>
<gene>
    <name evidence="1" type="ORF">GSPATT00028428001</name>
</gene>
<dbReference type="HOGENOM" id="CLU_1953001_0_0_1"/>
<dbReference type="Proteomes" id="UP000000600">
    <property type="component" value="Unassembled WGS sequence"/>
</dbReference>
<evidence type="ECO:0000313" key="2">
    <source>
        <dbReference type="Proteomes" id="UP000000600"/>
    </source>
</evidence>
<protein>
    <submittedName>
        <fullName evidence="1">Uncharacterized protein</fullName>
    </submittedName>
</protein>
<dbReference type="AlphaFoldDB" id="A0BFS6"/>
<dbReference type="RefSeq" id="XP_001424791.1">
    <property type="nucleotide sequence ID" value="XM_001424754.1"/>
</dbReference>
<dbReference type="KEGG" id="ptm:GSPATT00028428001"/>
<proteinExistence type="predicted"/>
<evidence type="ECO:0000313" key="1">
    <source>
        <dbReference type="EMBL" id="CAK57393.1"/>
    </source>
</evidence>
<accession>A0BFS6</accession>
<keyword evidence="2" id="KW-1185">Reference proteome</keyword>
<name>A0BFS6_PARTE</name>
<dbReference type="EMBL" id="CT867991">
    <property type="protein sequence ID" value="CAK57393.1"/>
    <property type="molecule type" value="Genomic_DNA"/>
</dbReference>
<dbReference type="GeneID" id="5010575"/>
<dbReference type="OrthoDB" id="10445253at2759"/>
<sequence>MNILNNVLVQYQQYQRMQLKQMQTQIKNQVQTQFYVDENQQNFINLLYSLRIVNEHFKGQKKPPMVIICRNKVILQINLSNSIHYDLGSQKDTGEMLAKEKNNAMNILNQLEPDLNEFKDYINGIKKIA</sequence>
<organism evidence="1 2">
    <name type="scientific">Paramecium tetraurelia</name>
    <dbReference type="NCBI Taxonomy" id="5888"/>
    <lineage>
        <taxon>Eukaryota</taxon>
        <taxon>Sar</taxon>
        <taxon>Alveolata</taxon>
        <taxon>Ciliophora</taxon>
        <taxon>Intramacronucleata</taxon>
        <taxon>Oligohymenophorea</taxon>
        <taxon>Peniculida</taxon>
        <taxon>Parameciidae</taxon>
        <taxon>Paramecium</taxon>
    </lineage>
</organism>
<reference evidence="1 2" key="1">
    <citation type="journal article" date="2006" name="Nature">
        <title>Global trends of whole-genome duplications revealed by the ciliate Paramecium tetraurelia.</title>
        <authorList>
            <consortium name="Genoscope"/>
            <person name="Aury J.-M."/>
            <person name="Jaillon O."/>
            <person name="Duret L."/>
            <person name="Noel B."/>
            <person name="Jubin C."/>
            <person name="Porcel B.M."/>
            <person name="Segurens B."/>
            <person name="Daubin V."/>
            <person name="Anthouard V."/>
            <person name="Aiach N."/>
            <person name="Arnaiz O."/>
            <person name="Billaut A."/>
            <person name="Beisson J."/>
            <person name="Blanc I."/>
            <person name="Bouhouche K."/>
            <person name="Camara F."/>
            <person name="Duharcourt S."/>
            <person name="Guigo R."/>
            <person name="Gogendeau D."/>
            <person name="Katinka M."/>
            <person name="Keller A.-M."/>
            <person name="Kissmehl R."/>
            <person name="Klotz C."/>
            <person name="Koll F."/>
            <person name="Le Moue A."/>
            <person name="Lepere C."/>
            <person name="Malinsky S."/>
            <person name="Nowacki M."/>
            <person name="Nowak J.K."/>
            <person name="Plattner H."/>
            <person name="Poulain J."/>
            <person name="Ruiz F."/>
            <person name="Serrano V."/>
            <person name="Zagulski M."/>
            <person name="Dessen P."/>
            <person name="Betermier M."/>
            <person name="Weissenbach J."/>
            <person name="Scarpelli C."/>
            <person name="Schachter V."/>
            <person name="Sperling L."/>
            <person name="Meyer E."/>
            <person name="Cohen J."/>
            <person name="Wincker P."/>
        </authorList>
    </citation>
    <scope>NUCLEOTIDE SEQUENCE [LARGE SCALE GENOMIC DNA]</scope>
    <source>
        <strain evidence="1 2">Stock d4-2</strain>
    </source>
</reference>